<comment type="caution">
    <text evidence="2">The sequence shown here is derived from an EMBL/GenBank/DDBJ whole genome shotgun (WGS) entry which is preliminary data.</text>
</comment>
<keyword evidence="1" id="KW-0732">Signal</keyword>
<evidence type="ECO:0000256" key="1">
    <source>
        <dbReference type="SAM" id="SignalP"/>
    </source>
</evidence>
<accession>A0A2T5J7L6</accession>
<gene>
    <name evidence="2" type="ORF">C8P68_106357</name>
</gene>
<reference evidence="2 3" key="1">
    <citation type="submission" date="2018-04" db="EMBL/GenBank/DDBJ databases">
        <title>Genomic Encyclopedia of Archaeal and Bacterial Type Strains, Phase II (KMG-II): from individual species to whole genera.</title>
        <authorList>
            <person name="Goeker M."/>
        </authorList>
    </citation>
    <scope>NUCLEOTIDE SEQUENCE [LARGE SCALE GENOMIC DNA]</scope>
    <source>
        <strain evidence="2 3">DSM 26809</strain>
    </source>
</reference>
<feature type="signal peptide" evidence="1">
    <location>
        <begin position="1"/>
        <end position="19"/>
    </location>
</feature>
<sequence length="805" mass="92476">MRLICLILILCCIGELALAQNTDVKGTVIDQNGKPLPFVSVWSAQTNDGTASNEEGNFKLSVPPGKHILTFRQVGYLPFKTEIQAGDTICNIVMFPIINTPDYCNADDIMHHAIDQKGIYTHDTTVYLGTLYSKGTQVLTKAPRMFMRREIATNLHLSENRQGIISLNESVSGIRFRAPDKIREYVASVRTTVNENLFNFNSAPDFHVDFYRPFIHWDGLCDHGFVSPLSQSAFNYYRFYTTARYADGKDTISVIYVKPRHRSQYTFTGYIYINENGWRLYAADLTLGKRARIDFITEVKIQQQYVPVDSTGWAPQKTVLQYKGGLLGYHNGGYYLQTYTDVHADTAELKYALFTGEVYHSNTQVYQNQQLMDQVRPLPLTDDEKVYYGWNKLAERHQKDKTPTDSLQNTNNRFKLIPYGFNGYTLHNYARNWQLNIPSPRSFVYYNTVEGWGIDLNPRFNKIFDQQRSLYISPDMHYGFSDKILNVNAYFNYRYNPFKQSTIYGGVGSDFLDLNNSGTITPFFNSLNTLILGNNYLKLYQSKFIMLGITGEVANGVLLNGQMEYASRRSLSNTSYHTFNRDSIYLTSNNPLDPGSDSPLFPEYRSLSFQGSATFTFRQEYKITPAGKFIQPNPFPRIRINFRKGIHKFGSDVNYSFGSIEVFQDRVNLGTLGNMAYSLSAGTFFNNKLLYFPDYAQFRGGQAFLYDATLGSFHFLNFYTYSTFKSYFEAHIEHNFAGLLLSQIPLLNRLHLQEIAGGSYLTQGTLPPYKEWYVGIKQRVFRIDYGMAFGRFTQKEHGIRVIYNF</sequence>
<protein>
    <submittedName>
        <fullName evidence="2">Carboxypeptidase-like protein</fullName>
    </submittedName>
</protein>
<organism evidence="2 3">
    <name type="scientific">Mucilaginibacter yixingensis</name>
    <dbReference type="NCBI Taxonomy" id="1295612"/>
    <lineage>
        <taxon>Bacteria</taxon>
        <taxon>Pseudomonadati</taxon>
        <taxon>Bacteroidota</taxon>
        <taxon>Sphingobacteriia</taxon>
        <taxon>Sphingobacteriales</taxon>
        <taxon>Sphingobacteriaceae</taxon>
        <taxon>Mucilaginibacter</taxon>
    </lineage>
</organism>
<dbReference type="OrthoDB" id="983143at2"/>
<dbReference type="SUPFAM" id="SSF49464">
    <property type="entry name" value="Carboxypeptidase regulatory domain-like"/>
    <property type="match status" value="1"/>
</dbReference>
<keyword evidence="3" id="KW-1185">Reference proteome</keyword>
<keyword evidence="2" id="KW-0121">Carboxypeptidase</keyword>
<dbReference type="Proteomes" id="UP000244168">
    <property type="component" value="Unassembled WGS sequence"/>
</dbReference>
<dbReference type="Gene3D" id="2.60.40.1120">
    <property type="entry name" value="Carboxypeptidase-like, regulatory domain"/>
    <property type="match status" value="1"/>
</dbReference>
<evidence type="ECO:0000313" key="2">
    <source>
        <dbReference type="EMBL" id="PTQ95142.1"/>
    </source>
</evidence>
<dbReference type="Pfam" id="PF18939">
    <property type="entry name" value="DUF5686"/>
    <property type="match status" value="1"/>
</dbReference>
<proteinExistence type="predicted"/>
<feature type="chain" id="PRO_5015562458" evidence="1">
    <location>
        <begin position="20"/>
        <end position="805"/>
    </location>
</feature>
<dbReference type="InterPro" id="IPR043741">
    <property type="entry name" value="DUF5686"/>
</dbReference>
<dbReference type="GO" id="GO:0004180">
    <property type="term" value="F:carboxypeptidase activity"/>
    <property type="evidence" value="ECO:0007669"/>
    <property type="project" value="UniProtKB-KW"/>
</dbReference>
<keyword evidence="2" id="KW-0645">Protease</keyword>
<dbReference type="EMBL" id="QAOQ01000006">
    <property type="protein sequence ID" value="PTQ95142.1"/>
    <property type="molecule type" value="Genomic_DNA"/>
</dbReference>
<evidence type="ECO:0000313" key="3">
    <source>
        <dbReference type="Proteomes" id="UP000244168"/>
    </source>
</evidence>
<dbReference type="InterPro" id="IPR008969">
    <property type="entry name" value="CarboxyPept-like_regulatory"/>
</dbReference>
<dbReference type="RefSeq" id="WP_107830096.1">
    <property type="nucleotide sequence ID" value="NZ_CP160205.1"/>
</dbReference>
<keyword evidence="2" id="KW-0378">Hydrolase</keyword>
<dbReference type="AlphaFoldDB" id="A0A2T5J7L6"/>
<dbReference type="Pfam" id="PF13715">
    <property type="entry name" value="CarbopepD_reg_2"/>
    <property type="match status" value="1"/>
</dbReference>
<name>A0A2T5J7L6_9SPHI</name>